<dbReference type="CDD" id="cd05120">
    <property type="entry name" value="APH_ChoK_like"/>
    <property type="match status" value="1"/>
</dbReference>
<organism evidence="2 3">
    <name type="scientific">Monascus purpureus</name>
    <name type="common">Red mold</name>
    <name type="synonym">Monascus anka</name>
    <dbReference type="NCBI Taxonomy" id="5098"/>
    <lineage>
        <taxon>Eukaryota</taxon>
        <taxon>Fungi</taxon>
        <taxon>Dikarya</taxon>
        <taxon>Ascomycota</taxon>
        <taxon>Pezizomycotina</taxon>
        <taxon>Eurotiomycetes</taxon>
        <taxon>Eurotiomycetidae</taxon>
        <taxon>Eurotiales</taxon>
        <taxon>Aspergillaceae</taxon>
        <taxon>Monascus</taxon>
    </lineage>
</organism>
<dbReference type="PANTHER" id="PTHR21310">
    <property type="entry name" value="AMINOGLYCOSIDE PHOSPHOTRANSFERASE-RELATED-RELATED"/>
    <property type="match status" value="1"/>
</dbReference>
<dbReference type="PANTHER" id="PTHR21310:SF15">
    <property type="entry name" value="AMINOGLYCOSIDE PHOSPHOTRANSFERASE DOMAIN-CONTAINING PROTEIN"/>
    <property type="match status" value="1"/>
</dbReference>
<feature type="non-terminal residue" evidence="2">
    <location>
        <position position="252"/>
    </location>
</feature>
<dbReference type="Pfam" id="PF01636">
    <property type="entry name" value="APH"/>
    <property type="match status" value="1"/>
</dbReference>
<evidence type="ECO:0000313" key="2">
    <source>
        <dbReference type="EMBL" id="TQB67555.1"/>
    </source>
</evidence>
<dbReference type="InterPro" id="IPR011009">
    <property type="entry name" value="Kinase-like_dom_sf"/>
</dbReference>
<protein>
    <recommendedName>
        <fullName evidence="1">Aminoglycoside phosphotransferase domain-containing protein</fullName>
    </recommendedName>
</protein>
<dbReference type="AlphaFoldDB" id="A0A507QKI1"/>
<name>A0A507QKI1_MONPU</name>
<reference evidence="2 3" key="1">
    <citation type="submission" date="2019-06" db="EMBL/GenBank/DDBJ databases">
        <title>Wine fermentation using esterase from Monascus purpureus.</title>
        <authorList>
            <person name="Geng C."/>
            <person name="Zhang Y."/>
        </authorList>
    </citation>
    <scope>NUCLEOTIDE SEQUENCE [LARGE SCALE GENOMIC DNA]</scope>
    <source>
        <strain evidence="2">HQ1</strain>
    </source>
</reference>
<dbReference type="STRING" id="5098.A0A507QKI1"/>
<dbReference type="Proteomes" id="UP000319663">
    <property type="component" value="Unassembled WGS sequence"/>
</dbReference>
<keyword evidence="3" id="KW-1185">Reference proteome</keyword>
<dbReference type="InterPro" id="IPR051678">
    <property type="entry name" value="AGP_Transferase"/>
</dbReference>
<proteinExistence type="predicted"/>
<dbReference type="SUPFAM" id="SSF56112">
    <property type="entry name" value="Protein kinase-like (PK-like)"/>
    <property type="match status" value="1"/>
</dbReference>
<comment type="caution">
    <text evidence="2">The sequence shown here is derived from an EMBL/GenBank/DDBJ whole genome shotgun (WGS) entry which is preliminary data.</text>
</comment>
<evidence type="ECO:0000313" key="3">
    <source>
        <dbReference type="Proteomes" id="UP000319663"/>
    </source>
</evidence>
<evidence type="ECO:0000259" key="1">
    <source>
        <dbReference type="Pfam" id="PF01636"/>
    </source>
</evidence>
<feature type="domain" description="Aminoglycoside phosphotransferase" evidence="1">
    <location>
        <begin position="45"/>
        <end position="230"/>
    </location>
</feature>
<gene>
    <name evidence="2" type="ORF">MPDQ_005262</name>
</gene>
<dbReference type="InterPro" id="IPR002575">
    <property type="entry name" value="Aminoglycoside_PTrfase"/>
</dbReference>
<accession>A0A507QKI1</accession>
<dbReference type="Gene3D" id="3.90.1200.10">
    <property type="match status" value="1"/>
</dbReference>
<dbReference type="EMBL" id="VIFY01000363">
    <property type="protein sequence ID" value="TQB67555.1"/>
    <property type="molecule type" value="Genomic_DNA"/>
</dbReference>
<sequence>MPIFERIISLFIRARLWLGKKRFGSLGPSVVRVSETRIIKGPCEPAELEGLKHVAQYTSIPVPKVHRTYCVSGRLYIEMEYIQGVTLQAIWASPNLSSTEKHAIVKQVAAYIDQLRLLEPPQKGIVASAGLGQCLDYRVGYNAFGPFFNNEEFHSFLRGQIPLEDCTQVYGESVTQCHSRQYRTCFTHGDLCPRNIIIRNGDIVAIVDWQFAGWYPEYWEYTKAHFGLFDMPDWYAEFQNAVPRYDDELAAE</sequence>